<dbReference type="GO" id="GO:0046677">
    <property type="term" value="P:response to antibiotic"/>
    <property type="evidence" value="ECO:0007669"/>
    <property type="project" value="UniProtKB-KW"/>
</dbReference>
<keyword evidence="5" id="KW-0046">Antibiotic resistance</keyword>
<keyword evidence="3 6" id="KW-1133">Transmembrane helix</keyword>
<dbReference type="PANTHER" id="PTHR43229:SF2">
    <property type="entry name" value="NODULATION PROTEIN J"/>
    <property type="match status" value="1"/>
</dbReference>
<feature type="domain" description="ABC-2 type transporter transmembrane" evidence="7">
    <location>
        <begin position="64"/>
        <end position="246"/>
    </location>
</feature>
<dbReference type="AlphaFoldDB" id="A0A9X1TZZ9"/>
<gene>
    <name evidence="8" type="ORF">L1O03_01820</name>
</gene>
<feature type="transmembrane region" description="Helical" evidence="6">
    <location>
        <begin position="144"/>
        <end position="165"/>
    </location>
</feature>
<evidence type="ECO:0000256" key="6">
    <source>
        <dbReference type="SAM" id="Phobius"/>
    </source>
</evidence>
<evidence type="ECO:0000256" key="5">
    <source>
        <dbReference type="ARBA" id="ARBA00023251"/>
    </source>
</evidence>
<keyword evidence="2 6" id="KW-0812">Transmembrane</keyword>
<proteinExistence type="predicted"/>
<dbReference type="InterPro" id="IPR051784">
    <property type="entry name" value="Nod_factor_ABC_transporter"/>
</dbReference>
<dbReference type="InterPro" id="IPR013525">
    <property type="entry name" value="ABC2_TM"/>
</dbReference>
<accession>A0A9X1TZZ9</accession>
<evidence type="ECO:0000256" key="3">
    <source>
        <dbReference type="ARBA" id="ARBA00022989"/>
    </source>
</evidence>
<comment type="caution">
    <text evidence="8">The sequence shown here is derived from an EMBL/GenBank/DDBJ whole genome shotgun (WGS) entry which is preliminary data.</text>
</comment>
<comment type="subcellular location">
    <subcellularLocation>
        <location evidence="1">Membrane</location>
        <topology evidence="1">Multi-pass membrane protein</topology>
    </subcellularLocation>
</comment>
<feature type="transmembrane region" description="Helical" evidence="6">
    <location>
        <begin position="110"/>
        <end position="132"/>
    </location>
</feature>
<keyword evidence="9" id="KW-1185">Reference proteome</keyword>
<dbReference type="PANTHER" id="PTHR43229">
    <property type="entry name" value="NODULATION PROTEIN J"/>
    <property type="match status" value="1"/>
</dbReference>
<dbReference type="GO" id="GO:0140359">
    <property type="term" value="F:ABC-type transporter activity"/>
    <property type="evidence" value="ECO:0007669"/>
    <property type="project" value="InterPro"/>
</dbReference>
<name>A0A9X1TZZ9_9CORY</name>
<evidence type="ECO:0000256" key="4">
    <source>
        <dbReference type="ARBA" id="ARBA00023136"/>
    </source>
</evidence>
<evidence type="ECO:0000256" key="1">
    <source>
        <dbReference type="ARBA" id="ARBA00004141"/>
    </source>
</evidence>
<dbReference type="GO" id="GO:0043190">
    <property type="term" value="C:ATP-binding cassette (ABC) transporter complex"/>
    <property type="evidence" value="ECO:0007669"/>
    <property type="project" value="InterPro"/>
</dbReference>
<feature type="transmembrane region" description="Helical" evidence="6">
    <location>
        <begin position="230"/>
        <end position="248"/>
    </location>
</feature>
<dbReference type="EMBL" id="JAKGSI010000001">
    <property type="protein sequence ID" value="MCF4005913.1"/>
    <property type="molecule type" value="Genomic_DNA"/>
</dbReference>
<protein>
    <submittedName>
        <fullName evidence="8">ABC transporter permease</fullName>
    </submittedName>
</protein>
<dbReference type="RefSeq" id="WP_236117701.1">
    <property type="nucleotide sequence ID" value="NZ_JAKGSI010000001.1"/>
</dbReference>
<evidence type="ECO:0000259" key="7">
    <source>
        <dbReference type="Pfam" id="PF12698"/>
    </source>
</evidence>
<organism evidence="8 9">
    <name type="scientific">Corynebacterium uropygiale</name>
    <dbReference type="NCBI Taxonomy" id="1775911"/>
    <lineage>
        <taxon>Bacteria</taxon>
        <taxon>Bacillati</taxon>
        <taxon>Actinomycetota</taxon>
        <taxon>Actinomycetes</taxon>
        <taxon>Mycobacteriales</taxon>
        <taxon>Corynebacteriaceae</taxon>
        <taxon>Corynebacterium</taxon>
    </lineage>
</organism>
<feature type="transmembrane region" description="Helical" evidence="6">
    <location>
        <begin position="171"/>
        <end position="190"/>
    </location>
</feature>
<sequence length="261" mass="28534">MSNSVLAYTFATTRRLIIRFFRTMSNVTNTFLVPSIMFLIMRILFGDFIRTAQGTEALNLIPLCTLMVLGAQWMSFSYAAAESIRDRTSGLSGRVASLPSGPLPLFLGEFLYYVLRSVAAGLTVWIVGMICGMRMERPGTVVGFLLLILIGSLCTATLSALVSQLTDTPESLMALTPLLMCVLFLSGGLVSAEAYVSAVRPFVRNNPVTHVVVMLISLNDGAPERVGLCLLWALGIILVLGSLALLSFRRRWQHGRRPSHS</sequence>
<keyword evidence="4 6" id="KW-0472">Membrane</keyword>
<feature type="transmembrane region" description="Helical" evidence="6">
    <location>
        <begin position="27"/>
        <end position="45"/>
    </location>
</feature>
<evidence type="ECO:0000313" key="8">
    <source>
        <dbReference type="EMBL" id="MCF4005913.1"/>
    </source>
</evidence>
<dbReference type="PIRSF" id="PIRSF006648">
    <property type="entry name" value="DrrB"/>
    <property type="match status" value="1"/>
</dbReference>
<reference evidence="8" key="1">
    <citation type="submission" date="2022-01" db="EMBL/GenBank/DDBJ databases">
        <title>Corynebacterium sp. nov isolated from isolated from the feces of the greater white-fronted geese (Anser albifrons) at Poyang Lake, PR China.</title>
        <authorList>
            <person name="Liu Q."/>
        </authorList>
    </citation>
    <scope>NUCLEOTIDE SEQUENCE</scope>
    <source>
        <strain evidence="8">JCM 32435</strain>
    </source>
</reference>
<dbReference type="Pfam" id="PF12698">
    <property type="entry name" value="ABC2_membrane_3"/>
    <property type="match status" value="1"/>
</dbReference>
<evidence type="ECO:0000313" key="9">
    <source>
        <dbReference type="Proteomes" id="UP001139336"/>
    </source>
</evidence>
<dbReference type="Proteomes" id="UP001139336">
    <property type="component" value="Unassembled WGS sequence"/>
</dbReference>
<feature type="transmembrane region" description="Helical" evidence="6">
    <location>
        <begin position="57"/>
        <end position="81"/>
    </location>
</feature>
<dbReference type="InterPro" id="IPR000412">
    <property type="entry name" value="ABC_2_transport"/>
</dbReference>
<evidence type="ECO:0000256" key="2">
    <source>
        <dbReference type="ARBA" id="ARBA00022692"/>
    </source>
</evidence>